<dbReference type="InterPro" id="IPR036249">
    <property type="entry name" value="Thioredoxin-like_sf"/>
</dbReference>
<evidence type="ECO:0000259" key="5">
    <source>
        <dbReference type="Pfam" id="PF01494"/>
    </source>
</evidence>
<accession>A0ABR0SWJ9</accession>
<comment type="similarity">
    <text evidence="1">Belongs to the PheA/TfdB FAD monooxygenase family.</text>
</comment>
<dbReference type="PROSITE" id="PS51257">
    <property type="entry name" value="PROKAR_LIPOPROTEIN"/>
    <property type="match status" value="1"/>
</dbReference>
<keyword evidence="8" id="KW-1185">Reference proteome</keyword>
<evidence type="ECO:0000313" key="8">
    <source>
        <dbReference type="Proteomes" id="UP001338125"/>
    </source>
</evidence>
<keyword evidence="3" id="KW-0274">FAD</keyword>
<dbReference type="PRINTS" id="PR00420">
    <property type="entry name" value="RNGMNOXGNASE"/>
</dbReference>
<keyword evidence="2" id="KW-0285">Flavoprotein</keyword>
<dbReference type="InterPro" id="IPR002938">
    <property type="entry name" value="FAD-bd"/>
</dbReference>
<reference evidence="7 8" key="1">
    <citation type="submission" date="2024-01" db="EMBL/GenBank/DDBJ databases">
        <title>Complete genome of Cladobotryum mycophilum ATHUM6906.</title>
        <authorList>
            <person name="Christinaki A.C."/>
            <person name="Myridakis A.I."/>
            <person name="Kouvelis V.N."/>
        </authorList>
    </citation>
    <scope>NUCLEOTIDE SEQUENCE [LARGE SCALE GENOMIC DNA]</scope>
    <source>
        <strain evidence="7 8">ATHUM6906</strain>
    </source>
</reference>
<evidence type="ECO:0000256" key="3">
    <source>
        <dbReference type="ARBA" id="ARBA00022827"/>
    </source>
</evidence>
<dbReference type="Gene3D" id="3.40.30.20">
    <property type="match status" value="1"/>
</dbReference>
<gene>
    <name evidence="7" type="ORF">PT974_01793</name>
</gene>
<dbReference type="SUPFAM" id="SSF51905">
    <property type="entry name" value="FAD/NAD(P)-binding domain"/>
    <property type="match status" value="1"/>
</dbReference>
<dbReference type="Gene3D" id="3.30.9.10">
    <property type="entry name" value="D-Amino Acid Oxidase, subunit A, domain 2"/>
    <property type="match status" value="1"/>
</dbReference>
<proteinExistence type="inferred from homology"/>
<dbReference type="PANTHER" id="PTHR43004">
    <property type="entry name" value="TRK SYSTEM POTASSIUM UPTAKE PROTEIN"/>
    <property type="match status" value="1"/>
</dbReference>
<keyword evidence="4" id="KW-0560">Oxidoreductase</keyword>
<dbReference type="InterPro" id="IPR012941">
    <property type="entry name" value="Phe_hydrox_C_dim_dom"/>
</dbReference>
<feature type="domain" description="Phenol hydroxylase-like C-terminal dimerisation" evidence="6">
    <location>
        <begin position="451"/>
        <end position="607"/>
    </location>
</feature>
<evidence type="ECO:0000256" key="4">
    <source>
        <dbReference type="ARBA" id="ARBA00023002"/>
    </source>
</evidence>
<evidence type="ECO:0000256" key="2">
    <source>
        <dbReference type="ARBA" id="ARBA00022630"/>
    </source>
</evidence>
<evidence type="ECO:0000256" key="1">
    <source>
        <dbReference type="ARBA" id="ARBA00007801"/>
    </source>
</evidence>
<name>A0ABR0SWJ9_9HYPO</name>
<sequence>MDSLPLRQERPSNGDECYDIVIVGAGPAGLMLSSCLSRWGYKIKHIDKRLQPTQVGRADGIQPRSLELLRNMGLKSAIMSYKPAKLRETNFWTATGSGQGISRTGGSPTCPDFIDARYPFQTMLHQGWIEKAFISDIEERGVKVQRPWTITSFKNTHDKTAHPLVVKLSHVDGTTEETLRAKYLFGAEGRRSFVRKQLNLKMQYKDAATDVWGVIDAVVRTDFPDIKMSSLIHSEHGSALLIPRENDMVRLYLHLSSSNDPGWNPRKTATAQEMKDLTKKILHPYSIEWDHVDWHSSYPIRQGLADRYTVDERIFLGGDACHTHSPKAGQGMNMAFMDSVNLAWKIHMVERGFAHRDLLKTYEHERRGVAKTLIEFDSWYAKLQSQKVHTTRDNRAAFSCKDLDDDFSRAYRHARAFVSGYGTQYIPNVLNWSHNHPARSSLFHAGGGSWLPAILPFNGSFRIFVFAGNPAKTRVALRDLAKNLAHMKGGDSFYTSHLRTDKTSSLEKHNPHSHLFTFCLVFAVGRKTIETKRDVPGMLGRYWYHVYTDDQTCVPNSRPTAVAHAKAGLDQEYGGIVIVRPDGYVGALIGLVEGSGTAEALSEYFSCLSTGGQHAY</sequence>
<dbReference type="Pfam" id="PF07976">
    <property type="entry name" value="Phe_hydrox_dim"/>
    <property type="match status" value="1"/>
</dbReference>
<dbReference type="PANTHER" id="PTHR43004:SF7">
    <property type="entry name" value="P-HYDROXYBENZOATE-M-HYDROXYLASE"/>
    <property type="match status" value="1"/>
</dbReference>
<dbReference type="InterPro" id="IPR050641">
    <property type="entry name" value="RIFMO-like"/>
</dbReference>
<dbReference type="InterPro" id="IPR038220">
    <property type="entry name" value="PHOX_C_sf"/>
</dbReference>
<dbReference type="Gene3D" id="3.50.50.60">
    <property type="entry name" value="FAD/NAD(P)-binding domain"/>
    <property type="match status" value="1"/>
</dbReference>
<evidence type="ECO:0000259" key="6">
    <source>
        <dbReference type="Pfam" id="PF07976"/>
    </source>
</evidence>
<dbReference type="Pfam" id="PF01494">
    <property type="entry name" value="FAD_binding_3"/>
    <property type="match status" value="1"/>
</dbReference>
<organism evidence="7 8">
    <name type="scientific">Cladobotryum mycophilum</name>
    <dbReference type="NCBI Taxonomy" id="491253"/>
    <lineage>
        <taxon>Eukaryota</taxon>
        <taxon>Fungi</taxon>
        <taxon>Dikarya</taxon>
        <taxon>Ascomycota</taxon>
        <taxon>Pezizomycotina</taxon>
        <taxon>Sordariomycetes</taxon>
        <taxon>Hypocreomycetidae</taxon>
        <taxon>Hypocreales</taxon>
        <taxon>Hypocreaceae</taxon>
        <taxon>Cladobotryum</taxon>
    </lineage>
</organism>
<dbReference type="SUPFAM" id="SSF54373">
    <property type="entry name" value="FAD-linked reductases, C-terminal domain"/>
    <property type="match status" value="1"/>
</dbReference>
<dbReference type="InterPro" id="IPR036188">
    <property type="entry name" value="FAD/NAD-bd_sf"/>
</dbReference>
<comment type="caution">
    <text evidence="7">The sequence shown here is derived from an EMBL/GenBank/DDBJ whole genome shotgun (WGS) entry which is preliminary data.</text>
</comment>
<evidence type="ECO:0000313" key="7">
    <source>
        <dbReference type="EMBL" id="KAK5996459.1"/>
    </source>
</evidence>
<dbReference type="Proteomes" id="UP001338125">
    <property type="component" value="Unassembled WGS sequence"/>
</dbReference>
<protein>
    <submittedName>
        <fullName evidence="7">Phenol hydroxylase</fullName>
    </submittedName>
</protein>
<dbReference type="EMBL" id="JAVFKD010000002">
    <property type="protein sequence ID" value="KAK5996459.1"/>
    <property type="molecule type" value="Genomic_DNA"/>
</dbReference>
<dbReference type="SUPFAM" id="SSF52833">
    <property type="entry name" value="Thioredoxin-like"/>
    <property type="match status" value="1"/>
</dbReference>
<feature type="domain" description="FAD-binding" evidence="5">
    <location>
        <begin position="19"/>
        <end position="376"/>
    </location>
</feature>